<proteinExistence type="inferred from homology"/>
<dbReference type="Proteomes" id="UP000782705">
    <property type="component" value="Unassembled WGS sequence"/>
</dbReference>
<evidence type="ECO:0000256" key="3">
    <source>
        <dbReference type="ARBA" id="ARBA00022741"/>
    </source>
</evidence>
<dbReference type="PROSITE" id="PS00211">
    <property type="entry name" value="ABC_TRANSPORTER_1"/>
    <property type="match status" value="1"/>
</dbReference>
<gene>
    <name evidence="6" type="ORF">BAU17_06345</name>
</gene>
<evidence type="ECO:0000259" key="5">
    <source>
        <dbReference type="PROSITE" id="PS50893"/>
    </source>
</evidence>
<sequence length="243" mass="26972">MIQFENISASYDGKTKVIEEITFSINQPAIIGIIGPNGAGKSTFIKAALHLISSTGTTLMDGQPLKEVQKQIAYVEQKTAIDHTFPITVKECVSLGLYPGKKMLQRLTKQDWEKVAQALDLVQMSEFSERQIGELSGGQFQRVLIARSFVQEAQYIFLDEPFVGIDATSEGIIMTILRKLQAAGKTIFIVHHDLSKVDTYFDEVVILNHQLIAYGPVATTFTERNLRQAFGDSIFVKGEVAND</sequence>
<dbReference type="CDD" id="cd03235">
    <property type="entry name" value="ABC_Metallic_Cations"/>
    <property type="match status" value="1"/>
</dbReference>
<evidence type="ECO:0000256" key="1">
    <source>
        <dbReference type="ARBA" id="ARBA00005417"/>
    </source>
</evidence>
<evidence type="ECO:0000313" key="6">
    <source>
        <dbReference type="EMBL" id="KAF1303604.1"/>
    </source>
</evidence>
<name>A0ABQ6YZ78_9ENTE</name>
<keyword evidence="4 6" id="KW-0067">ATP-binding</keyword>
<dbReference type="Gene3D" id="3.40.50.300">
    <property type="entry name" value="P-loop containing nucleotide triphosphate hydrolases"/>
    <property type="match status" value="1"/>
</dbReference>
<dbReference type="PANTHER" id="PTHR42734:SF5">
    <property type="entry name" value="IRON TRANSPORT SYSTEM ATP-BINDING PROTEIN HI_0361-RELATED"/>
    <property type="match status" value="1"/>
</dbReference>
<evidence type="ECO:0000313" key="7">
    <source>
        <dbReference type="Proteomes" id="UP000782705"/>
    </source>
</evidence>
<comment type="similarity">
    <text evidence="1">Belongs to the ABC transporter superfamily.</text>
</comment>
<keyword evidence="3" id="KW-0547">Nucleotide-binding</keyword>
<evidence type="ECO:0000256" key="4">
    <source>
        <dbReference type="ARBA" id="ARBA00022840"/>
    </source>
</evidence>
<dbReference type="InterPro" id="IPR027417">
    <property type="entry name" value="P-loop_NTPase"/>
</dbReference>
<dbReference type="PROSITE" id="PS50893">
    <property type="entry name" value="ABC_TRANSPORTER_2"/>
    <property type="match status" value="1"/>
</dbReference>
<reference evidence="6 7" key="1">
    <citation type="submission" date="2016-06" db="EMBL/GenBank/DDBJ databases">
        <title>Four novel species of enterococci isolated from chicken manure.</title>
        <authorList>
            <person name="Van Tyne D."/>
        </authorList>
    </citation>
    <scope>NUCLEOTIDE SEQUENCE [LARGE SCALE GENOMIC DNA]</scope>
    <source>
        <strain evidence="6 7">CU12B</strain>
    </source>
</reference>
<accession>A0ABQ6YZ78</accession>
<dbReference type="EMBL" id="MAEL01000039">
    <property type="protein sequence ID" value="KAF1303604.1"/>
    <property type="molecule type" value="Genomic_DNA"/>
</dbReference>
<dbReference type="SUPFAM" id="SSF52540">
    <property type="entry name" value="P-loop containing nucleoside triphosphate hydrolases"/>
    <property type="match status" value="1"/>
</dbReference>
<feature type="domain" description="ABC transporter" evidence="5">
    <location>
        <begin position="2"/>
        <end position="234"/>
    </location>
</feature>
<dbReference type="Pfam" id="PF00005">
    <property type="entry name" value="ABC_tran"/>
    <property type="match status" value="1"/>
</dbReference>
<dbReference type="InterPro" id="IPR003439">
    <property type="entry name" value="ABC_transporter-like_ATP-bd"/>
</dbReference>
<organism evidence="6 7">
    <name type="scientific">Candidatus Enterococcus willemsii</name>
    <dbReference type="NCBI Taxonomy" id="1857215"/>
    <lineage>
        <taxon>Bacteria</taxon>
        <taxon>Bacillati</taxon>
        <taxon>Bacillota</taxon>
        <taxon>Bacilli</taxon>
        <taxon>Lactobacillales</taxon>
        <taxon>Enterococcaceae</taxon>
        <taxon>Enterococcus</taxon>
    </lineage>
</organism>
<keyword evidence="7" id="KW-1185">Reference proteome</keyword>
<dbReference type="SMART" id="SM00382">
    <property type="entry name" value="AAA"/>
    <property type="match status" value="1"/>
</dbReference>
<dbReference type="InterPro" id="IPR017871">
    <property type="entry name" value="ABC_transporter-like_CS"/>
</dbReference>
<protein>
    <submittedName>
        <fullName evidence="6">Manganese ABC transporter ATP-binding protein</fullName>
    </submittedName>
</protein>
<dbReference type="InterPro" id="IPR050153">
    <property type="entry name" value="Metal_Ion_Import_ABC"/>
</dbReference>
<evidence type="ECO:0000256" key="2">
    <source>
        <dbReference type="ARBA" id="ARBA00022448"/>
    </source>
</evidence>
<dbReference type="RefSeq" id="WP_161902143.1">
    <property type="nucleotide sequence ID" value="NZ_MAEL01000039.1"/>
</dbReference>
<dbReference type="InterPro" id="IPR003593">
    <property type="entry name" value="AAA+_ATPase"/>
</dbReference>
<comment type="caution">
    <text evidence="6">The sequence shown here is derived from an EMBL/GenBank/DDBJ whole genome shotgun (WGS) entry which is preliminary data.</text>
</comment>
<dbReference type="PANTHER" id="PTHR42734">
    <property type="entry name" value="METAL TRANSPORT SYSTEM ATP-BINDING PROTEIN TM_0124-RELATED"/>
    <property type="match status" value="1"/>
</dbReference>
<dbReference type="GO" id="GO:0005524">
    <property type="term" value="F:ATP binding"/>
    <property type="evidence" value="ECO:0007669"/>
    <property type="project" value="UniProtKB-KW"/>
</dbReference>
<keyword evidence="2" id="KW-0813">Transport</keyword>